<gene>
    <name evidence="1" type="ORF">AWW67_13655</name>
</gene>
<sequence>MDSWPLWARDSVDLSNGMDLNSLSMNALTCDGAKIEFDETLGFESMESAYAVKKVIQNGFSFAYVNDQWVFDSSIMKIDRTAPIQCRIESKGIALNELSTIREKFPKSYDWRDGIPNMLLSVISEEYWNDIVLVIFSIVKSDDTLQLFYYKEKLFFMYKGISTSDK</sequence>
<dbReference type="EMBL" id="LRPB01000049">
    <property type="protein sequence ID" value="KYG79411.1"/>
    <property type="molecule type" value="Genomic_DNA"/>
</dbReference>
<comment type="caution">
    <text evidence="1">The sequence shown here is derived from an EMBL/GenBank/DDBJ whole genome shotgun (WGS) entry which is preliminary data.</text>
</comment>
<dbReference type="Proteomes" id="UP000075663">
    <property type="component" value="Unassembled WGS sequence"/>
</dbReference>
<dbReference type="AlphaFoldDB" id="A0A150XL39"/>
<reference evidence="1 2" key="1">
    <citation type="submission" date="2016-01" db="EMBL/GenBank/DDBJ databases">
        <title>Genome sequencing of Roseivirga seohaensis SW-152.</title>
        <authorList>
            <person name="Selvaratnam C."/>
            <person name="Thevarajoo S."/>
            <person name="Goh K.M."/>
            <person name="Ee R."/>
            <person name="Chan K.-G."/>
            <person name="Chong C.S."/>
        </authorList>
    </citation>
    <scope>NUCLEOTIDE SEQUENCE [LARGE SCALE GENOMIC DNA]</scope>
    <source>
        <strain evidence="1 2">SW-152</strain>
    </source>
</reference>
<protein>
    <submittedName>
        <fullName evidence="1">Uncharacterized protein</fullName>
    </submittedName>
</protein>
<organism evidence="1 2">
    <name type="scientific">Roseivirga seohaensis</name>
    <dbReference type="NCBI Taxonomy" id="1914963"/>
    <lineage>
        <taxon>Bacteria</taxon>
        <taxon>Pseudomonadati</taxon>
        <taxon>Bacteroidota</taxon>
        <taxon>Cytophagia</taxon>
        <taxon>Cytophagales</taxon>
        <taxon>Roseivirgaceae</taxon>
        <taxon>Roseivirga</taxon>
    </lineage>
</organism>
<accession>A0A150XL39</accession>
<evidence type="ECO:0000313" key="1">
    <source>
        <dbReference type="EMBL" id="KYG79411.1"/>
    </source>
</evidence>
<evidence type="ECO:0000313" key="2">
    <source>
        <dbReference type="Proteomes" id="UP000075663"/>
    </source>
</evidence>
<name>A0A150XL39_9BACT</name>
<proteinExistence type="predicted"/>